<organism evidence="2 3">
    <name type="scientific">Malassezia furfur</name>
    <name type="common">Pityriasis versicolor infection agent</name>
    <name type="synonym">Pityrosporum furfur</name>
    <dbReference type="NCBI Taxonomy" id="55194"/>
    <lineage>
        <taxon>Eukaryota</taxon>
        <taxon>Fungi</taxon>
        <taxon>Dikarya</taxon>
        <taxon>Basidiomycota</taxon>
        <taxon>Ustilaginomycotina</taxon>
        <taxon>Malasseziomycetes</taxon>
        <taxon>Malasseziales</taxon>
        <taxon>Malasseziaceae</taxon>
        <taxon>Malassezia</taxon>
    </lineage>
</organism>
<reference evidence="2 3" key="1">
    <citation type="journal article" date="2020" name="Elife">
        <title>Loss of centromere function drives karyotype evolution in closely related Malassezia species.</title>
        <authorList>
            <person name="Sankaranarayanan S.R."/>
            <person name="Ianiri G."/>
            <person name="Coelho M.A."/>
            <person name="Reza M.H."/>
            <person name="Thimmappa B.C."/>
            <person name="Ganguly P."/>
            <person name="Vadnala R.N."/>
            <person name="Sun S."/>
            <person name="Siddharthan R."/>
            <person name="Tellgren-Roth C."/>
            <person name="Dawson T.L."/>
            <person name="Heitman J."/>
            <person name="Sanyal K."/>
        </authorList>
    </citation>
    <scope>NUCLEOTIDE SEQUENCE [LARGE SCALE GENOMIC DNA]</scope>
    <source>
        <strain evidence="2">CBS14141</strain>
    </source>
</reference>
<keyword evidence="3" id="KW-1185">Reference proteome</keyword>
<dbReference type="Proteomes" id="UP000818624">
    <property type="component" value="Chromosome 1"/>
</dbReference>
<protein>
    <submittedName>
        <fullName evidence="2">Uncharacterized protein</fullName>
    </submittedName>
</protein>
<dbReference type="EMBL" id="CP046234">
    <property type="protein sequence ID" value="WFD45648.1"/>
    <property type="molecule type" value="Genomic_DNA"/>
</dbReference>
<evidence type="ECO:0000313" key="2">
    <source>
        <dbReference type="EMBL" id="WFD45648.1"/>
    </source>
</evidence>
<feature type="region of interest" description="Disordered" evidence="1">
    <location>
        <begin position="347"/>
        <end position="376"/>
    </location>
</feature>
<proteinExistence type="predicted"/>
<gene>
    <name evidence="2" type="ORF">GLX27_000270</name>
</gene>
<name>A0ABY8EMR2_MALFU</name>
<accession>A0ABY8EMR2</accession>
<sequence length="410" mass="44494">MAGRRTGTPWDVAALRWSTLFGLDAPPGQAHVSGVRSLYGVRNIPVELGTPADLGLDAALLRTDASTEDDAPKPATLKRSQPTDLAYHAMVLRQDTPPHDAPGPSQPSETALRRRRQRLVDGAVERASPYWKPSRRRGALRGPMQSRIPLVGREFDRLVAYSQRTSSLRTDRGTTRRAMALHARQEAEASEEPSFAVQRVHEAAPPVPSASESPGPLLPSVFAWTPRDEEVWNQYAHGWPHMDERDARIPPASLLMSLHYFVAKYYETQGQLPTYPPAADAAACRALRASPPSLAMEVGDDVWRFWAAHSLGYARSMLHAFDASAMVALGAFVEAYTRLGVPAAGDVGERTAAPPAPTASPDDAGARGAVPLAPRPGSRAALRMALAHEPRGARRPRRVPADVLQRLASL</sequence>
<evidence type="ECO:0000313" key="3">
    <source>
        <dbReference type="Proteomes" id="UP000818624"/>
    </source>
</evidence>
<feature type="region of interest" description="Disordered" evidence="1">
    <location>
        <begin position="94"/>
        <end position="114"/>
    </location>
</feature>
<evidence type="ECO:0000256" key="1">
    <source>
        <dbReference type="SAM" id="MobiDB-lite"/>
    </source>
</evidence>